<evidence type="ECO:0000256" key="2">
    <source>
        <dbReference type="ARBA" id="ARBA00023015"/>
    </source>
</evidence>
<keyword evidence="2" id="KW-0805">Transcription regulation</keyword>
<dbReference type="GO" id="GO:0006352">
    <property type="term" value="P:DNA-templated transcription initiation"/>
    <property type="evidence" value="ECO:0007669"/>
    <property type="project" value="InterPro"/>
</dbReference>
<feature type="domain" description="RNA polymerase sigma factor 70 region 4 type 2" evidence="7">
    <location>
        <begin position="90"/>
        <end position="140"/>
    </location>
</feature>
<dbReference type="InterPro" id="IPR036388">
    <property type="entry name" value="WH-like_DNA-bd_sf"/>
</dbReference>
<keyword evidence="3" id="KW-0731">Sigma factor</keyword>
<keyword evidence="5" id="KW-0804">Transcription</keyword>
<dbReference type="NCBIfam" id="TIGR02937">
    <property type="entry name" value="sigma70-ECF"/>
    <property type="match status" value="1"/>
</dbReference>
<dbReference type="InterPro" id="IPR013249">
    <property type="entry name" value="RNA_pol_sigma70_r4_t2"/>
</dbReference>
<evidence type="ECO:0000256" key="5">
    <source>
        <dbReference type="ARBA" id="ARBA00023163"/>
    </source>
</evidence>
<dbReference type="EMBL" id="CAFBLZ010000001">
    <property type="protein sequence ID" value="CAB4880376.1"/>
    <property type="molecule type" value="Genomic_DNA"/>
</dbReference>
<evidence type="ECO:0000256" key="3">
    <source>
        <dbReference type="ARBA" id="ARBA00023082"/>
    </source>
</evidence>
<accession>A0A6J7EBL9</accession>
<dbReference type="GO" id="GO:0003677">
    <property type="term" value="F:DNA binding"/>
    <property type="evidence" value="ECO:0007669"/>
    <property type="project" value="UniProtKB-KW"/>
</dbReference>
<dbReference type="SUPFAM" id="SSF88946">
    <property type="entry name" value="Sigma2 domain of RNA polymerase sigma factors"/>
    <property type="match status" value="1"/>
</dbReference>
<dbReference type="InterPro" id="IPR039425">
    <property type="entry name" value="RNA_pol_sigma-70-like"/>
</dbReference>
<evidence type="ECO:0000313" key="8">
    <source>
        <dbReference type="EMBL" id="CAB4880376.1"/>
    </source>
</evidence>
<dbReference type="Gene3D" id="1.10.10.10">
    <property type="entry name" value="Winged helix-like DNA-binding domain superfamily/Winged helix DNA-binding domain"/>
    <property type="match status" value="1"/>
</dbReference>
<sequence>MLIRAARSICFDSQIADDVLQEALMDIFKRWEKIKAHENLDAYAIRVLVSKHADMRRKWHKKRSENEVELAFAENLIALNDEGEDVAQRLLVQSALKSLSTMQRAVVVLHYQYGLSLNEISKTLEIPIGTAASHLARGRALVAVYTEWLPAIGKSETKSLKARNILELGNGEESPE</sequence>
<dbReference type="PANTHER" id="PTHR43133">
    <property type="entry name" value="RNA POLYMERASE ECF-TYPE SIGMA FACTO"/>
    <property type="match status" value="1"/>
</dbReference>
<dbReference type="InterPro" id="IPR013324">
    <property type="entry name" value="RNA_pol_sigma_r3/r4-like"/>
</dbReference>
<gene>
    <name evidence="8" type="ORF">UFOPK3482_00012</name>
</gene>
<evidence type="ECO:0000256" key="4">
    <source>
        <dbReference type="ARBA" id="ARBA00023125"/>
    </source>
</evidence>
<dbReference type="Pfam" id="PF04542">
    <property type="entry name" value="Sigma70_r2"/>
    <property type="match status" value="1"/>
</dbReference>
<organism evidence="8">
    <name type="scientific">freshwater metagenome</name>
    <dbReference type="NCBI Taxonomy" id="449393"/>
    <lineage>
        <taxon>unclassified sequences</taxon>
        <taxon>metagenomes</taxon>
        <taxon>ecological metagenomes</taxon>
    </lineage>
</organism>
<evidence type="ECO:0000259" key="7">
    <source>
        <dbReference type="Pfam" id="PF08281"/>
    </source>
</evidence>
<comment type="similarity">
    <text evidence="1">Belongs to the sigma-70 factor family. ECF subfamily.</text>
</comment>
<dbReference type="Pfam" id="PF08281">
    <property type="entry name" value="Sigma70_r4_2"/>
    <property type="match status" value="1"/>
</dbReference>
<name>A0A6J7EBL9_9ZZZZ</name>
<proteinExistence type="inferred from homology"/>
<dbReference type="AlphaFoldDB" id="A0A6J7EBL9"/>
<dbReference type="InterPro" id="IPR013325">
    <property type="entry name" value="RNA_pol_sigma_r2"/>
</dbReference>
<dbReference type="PANTHER" id="PTHR43133:SF50">
    <property type="entry name" value="ECF RNA POLYMERASE SIGMA FACTOR SIGM"/>
    <property type="match status" value="1"/>
</dbReference>
<dbReference type="Gene3D" id="1.10.1740.10">
    <property type="match status" value="1"/>
</dbReference>
<dbReference type="InterPro" id="IPR007627">
    <property type="entry name" value="RNA_pol_sigma70_r2"/>
</dbReference>
<reference evidence="8" key="1">
    <citation type="submission" date="2020-05" db="EMBL/GenBank/DDBJ databases">
        <authorList>
            <person name="Chiriac C."/>
            <person name="Salcher M."/>
            <person name="Ghai R."/>
            <person name="Kavagutti S V."/>
        </authorList>
    </citation>
    <scope>NUCLEOTIDE SEQUENCE</scope>
</reference>
<dbReference type="InterPro" id="IPR014284">
    <property type="entry name" value="RNA_pol_sigma-70_dom"/>
</dbReference>
<keyword evidence="4" id="KW-0238">DNA-binding</keyword>
<dbReference type="GO" id="GO:0016987">
    <property type="term" value="F:sigma factor activity"/>
    <property type="evidence" value="ECO:0007669"/>
    <property type="project" value="UniProtKB-KW"/>
</dbReference>
<protein>
    <submittedName>
        <fullName evidence="8">Unannotated protein</fullName>
    </submittedName>
</protein>
<evidence type="ECO:0000259" key="6">
    <source>
        <dbReference type="Pfam" id="PF04542"/>
    </source>
</evidence>
<dbReference type="SUPFAM" id="SSF88659">
    <property type="entry name" value="Sigma3 and sigma4 domains of RNA polymerase sigma factors"/>
    <property type="match status" value="1"/>
</dbReference>
<feature type="domain" description="RNA polymerase sigma-70 region 2" evidence="6">
    <location>
        <begin position="2"/>
        <end position="58"/>
    </location>
</feature>
<evidence type="ECO:0000256" key="1">
    <source>
        <dbReference type="ARBA" id="ARBA00010641"/>
    </source>
</evidence>